<reference evidence="1" key="1">
    <citation type="journal article" date="2015" name="Nature">
        <title>Complex archaea that bridge the gap between prokaryotes and eukaryotes.</title>
        <authorList>
            <person name="Spang A."/>
            <person name="Saw J.H."/>
            <person name="Jorgensen S.L."/>
            <person name="Zaremba-Niedzwiedzka K."/>
            <person name="Martijn J."/>
            <person name="Lind A.E."/>
            <person name="van Eijk R."/>
            <person name="Schleper C."/>
            <person name="Guy L."/>
            <person name="Ettema T.J."/>
        </authorList>
    </citation>
    <scope>NUCLEOTIDE SEQUENCE</scope>
</reference>
<dbReference type="SUPFAM" id="SSF56399">
    <property type="entry name" value="ADP-ribosylation"/>
    <property type="match status" value="1"/>
</dbReference>
<proteinExistence type="predicted"/>
<dbReference type="Gene3D" id="3.20.170.10">
    <property type="entry name" value="ADP-ribosylation domain"/>
    <property type="match status" value="1"/>
</dbReference>
<organism evidence="1">
    <name type="scientific">marine sediment metagenome</name>
    <dbReference type="NCBI Taxonomy" id="412755"/>
    <lineage>
        <taxon>unclassified sequences</taxon>
        <taxon>metagenomes</taxon>
        <taxon>ecological metagenomes</taxon>
    </lineage>
</organism>
<dbReference type="Gene3D" id="1.10.3800.10">
    <property type="entry name" value="ADP-ribosylation domain"/>
    <property type="match status" value="1"/>
</dbReference>
<evidence type="ECO:0000313" key="1">
    <source>
        <dbReference type="EMBL" id="KKN12780.1"/>
    </source>
</evidence>
<name>A0A0F9MZT7_9ZZZZ</name>
<protein>
    <recommendedName>
        <fullName evidence="2">DUF2441 domain-containing protein</fullName>
    </recommendedName>
</protein>
<dbReference type="EMBL" id="LAZR01003993">
    <property type="protein sequence ID" value="KKN12780.1"/>
    <property type="molecule type" value="Genomic_DNA"/>
</dbReference>
<dbReference type="AlphaFoldDB" id="A0A0F9MZT7"/>
<sequence>MFIVKNKNFYHIQKFNCPYKWKVGDKIFIGFENNHYANNFNLARFNYKIKTGEVVQILQSFQQIKSLINKASISRSDLNKIEELSGILNNFAQDNLKIHRENIFEEIRLKFFPNLPSRKRGIWLIPFNKESLKYWLGRIPKGKIFHIRATGKVHNSSENFLLIDHYISLNFIRQVAFSYWAGVNTESLNDEIIFEGFIEVIGEISS</sequence>
<gene>
    <name evidence="1" type="ORF">LCGC14_1012980</name>
</gene>
<evidence type="ECO:0008006" key="2">
    <source>
        <dbReference type="Google" id="ProtNLM"/>
    </source>
</evidence>
<accession>A0A0F9MZT7</accession>
<comment type="caution">
    <text evidence="1">The sequence shown here is derived from an EMBL/GenBank/DDBJ whole genome shotgun (WGS) entry which is preliminary data.</text>
</comment>